<accession>A0A8T2IT31</accession>
<dbReference type="Proteomes" id="UP000812440">
    <property type="component" value="Chromosome 4"/>
</dbReference>
<protein>
    <recommendedName>
        <fullName evidence="4">UPAR/Ly6 domain-containing protein</fullName>
    </recommendedName>
</protein>
<organism evidence="2 3">
    <name type="scientific">Hymenochirus boettgeri</name>
    <name type="common">Congo dwarf clawed frog</name>
    <dbReference type="NCBI Taxonomy" id="247094"/>
    <lineage>
        <taxon>Eukaryota</taxon>
        <taxon>Metazoa</taxon>
        <taxon>Chordata</taxon>
        <taxon>Craniata</taxon>
        <taxon>Vertebrata</taxon>
        <taxon>Euteleostomi</taxon>
        <taxon>Amphibia</taxon>
        <taxon>Batrachia</taxon>
        <taxon>Anura</taxon>
        <taxon>Pipoidea</taxon>
        <taxon>Pipidae</taxon>
        <taxon>Pipinae</taxon>
        <taxon>Hymenochirus</taxon>
    </lineage>
</organism>
<feature type="chain" id="PRO_5035925319" description="UPAR/Ly6 domain-containing protein" evidence="1">
    <location>
        <begin position="26"/>
        <end position="98"/>
    </location>
</feature>
<reference evidence="2" key="1">
    <citation type="thesis" date="2020" institute="ProQuest LLC" country="789 East Eisenhower Parkway, Ann Arbor, MI, USA">
        <title>Comparative Genomics and Chromosome Evolution.</title>
        <authorList>
            <person name="Mudd A.B."/>
        </authorList>
    </citation>
    <scope>NUCLEOTIDE SEQUENCE</scope>
    <source>
        <strain evidence="2">Female2</strain>
        <tissue evidence="2">Blood</tissue>
    </source>
</reference>
<evidence type="ECO:0000256" key="1">
    <source>
        <dbReference type="SAM" id="SignalP"/>
    </source>
</evidence>
<feature type="signal peptide" evidence="1">
    <location>
        <begin position="1"/>
        <end position="25"/>
    </location>
</feature>
<dbReference type="AlphaFoldDB" id="A0A8T2IT31"/>
<dbReference type="SUPFAM" id="SSF57302">
    <property type="entry name" value="Snake toxin-like"/>
    <property type="match status" value="1"/>
</dbReference>
<proteinExistence type="predicted"/>
<gene>
    <name evidence="2" type="ORF">GDO86_007271</name>
</gene>
<name>A0A8T2IT31_9PIPI</name>
<evidence type="ECO:0000313" key="2">
    <source>
        <dbReference type="EMBL" id="KAG8436099.1"/>
    </source>
</evidence>
<dbReference type="EMBL" id="JAACNH010000007">
    <property type="protein sequence ID" value="KAG8436099.1"/>
    <property type="molecule type" value="Genomic_DNA"/>
</dbReference>
<comment type="caution">
    <text evidence="2">The sequence shown here is derived from an EMBL/GenBank/DDBJ whole genome shotgun (WGS) entry which is preliminary data.</text>
</comment>
<keyword evidence="1" id="KW-0732">Signal</keyword>
<keyword evidence="3" id="KW-1185">Reference proteome</keyword>
<dbReference type="InterPro" id="IPR045860">
    <property type="entry name" value="Snake_toxin-like_sf"/>
</dbReference>
<evidence type="ECO:0000313" key="3">
    <source>
        <dbReference type="Proteomes" id="UP000812440"/>
    </source>
</evidence>
<evidence type="ECO:0008006" key="4">
    <source>
        <dbReference type="Google" id="ProtNLM"/>
    </source>
</evidence>
<sequence length="98" mass="10957">MKSVLCVLSVFTFTVMELIFLQADALKCRSSSCNTHDCMSEIVECVPGLDCCFTMTKGSNEFNYIRGCSTIAFCKNFKNYEEKTDKQSIACCADNLCN</sequence>